<evidence type="ECO:0000256" key="1">
    <source>
        <dbReference type="SAM" id="MobiDB-lite"/>
    </source>
</evidence>
<evidence type="ECO:0000313" key="3">
    <source>
        <dbReference type="Proteomes" id="UP000314294"/>
    </source>
</evidence>
<feature type="region of interest" description="Disordered" evidence="1">
    <location>
        <begin position="21"/>
        <end position="48"/>
    </location>
</feature>
<organism evidence="2 3">
    <name type="scientific">Liparis tanakae</name>
    <name type="common">Tanaka's snailfish</name>
    <dbReference type="NCBI Taxonomy" id="230148"/>
    <lineage>
        <taxon>Eukaryota</taxon>
        <taxon>Metazoa</taxon>
        <taxon>Chordata</taxon>
        <taxon>Craniata</taxon>
        <taxon>Vertebrata</taxon>
        <taxon>Euteleostomi</taxon>
        <taxon>Actinopterygii</taxon>
        <taxon>Neopterygii</taxon>
        <taxon>Teleostei</taxon>
        <taxon>Neoteleostei</taxon>
        <taxon>Acanthomorphata</taxon>
        <taxon>Eupercaria</taxon>
        <taxon>Perciformes</taxon>
        <taxon>Cottioidei</taxon>
        <taxon>Cottales</taxon>
        <taxon>Liparidae</taxon>
        <taxon>Liparis</taxon>
    </lineage>
</organism>
<reference evidence="2 3" key="1">
    <citation type="submission" date="2019-03" db="EMBL/GenBank/DDBJ databases">
        <title>First draft genome of Liparis tanakae, snailfish: a comprehensive survey of snailfish specific genes.</title>
        <authorList>
            <person name="Kim W."/>
            <person name="Song I."/>
            <person name="Jeong J.-H."/>
            <person name="Kim D."/>
            <person name="Kim S."/>
            <person name="Ryu S."/>
            <person name="Song J.Y."/>
            <person name="Lee S.K."/>
        </authorList>
    </citation>
    <scope>NUCLEOTIDE SEQUENCE [LARGE SCALE GENOMIC DNA]</scope>
    <source>
        <tissue evidence="2">Muscle</tissue>
    </source>
</reference>
<sequence length="65" mass="6832">MSNHLHVAVLVSVDENVTLDVSKRRNPGPDVDSVEDTGPQASQHVGGAVRADWDLPTCALRGAVA</sequence>
<dbReference type="AlphaFoldDB" id="A0A4Z2FVV9"/>
<name>A0A4Z2FVV9_9TELE</name>
<dbReference type="EMBL" id="SRLO01000852">
    <property type="protein sequence ID" value="TNN45349.1"/>
    <property type="molecule type" value="Genomic_DNA"/>
</dbReference>
<protein>
    <submittedName>
        <fullName evidence="2">Uncharacterized protein</fullName>
    </submittedName>
</protein>
<accession>A0A4Z2FVV9</accession>
<evidence type="ECO:0000313" key="2">
    <source>
        <dbReference type="EMBL" id="TNN45349.1"/>
    </source>
</evidence>
<comment type="caution">
    <text evidence="2">The sequence shown here is derived from an EMBL/GenBank/DDBJ whole genome shotgun (WGS) entry which is preliminary data.</text>
</comment>
<dbReference type="Proteomes" id="UP000314294">
    <property type="component" value="Unassembled WGS sequence"/>
</dbReference>
<gene>
    <name evidence="2" type="ORF">EYF80_044453</name>
</gene>
<proteinExistence type="predicted"/>
<keyword evidence="3" id="KW-1185">Reference proteome</keyword>